<keyword evidence="2" id="KW-1185">Reference proteome</keyword>
<dbReference type="Proteomes" id="UP001396334">
    <property type="component" value="Unassembled WGS sequence"/>
</dbReference>
<evidence type="ECO:0000313" key="2">
    <source>
        <dbReference type="Proteomes" id="UP001396334"/>
    </source>
</evidence>
<sequence>MCDRTDCFFFHFFVSDNSFGSRWCESRSRLHLGRSLVRLEGPSLGHRQPCRLRCQVWDDAHGSGESFQYGKDSLFFSVLQVSVWCFVSDNWYSDGGSSVSVFFVETDGFFDWSSAGVLDGNRDDGLFVWSFVDEREGSSDDGSNVRGIVIGFCSLKVLFWEVLWTGLGFGDFQEMLLDSFGIQIGVLLIGQILVGWWLVNMDDVSSGWLWFDGKPRSCSGFVLLDLGKQGWFAKRSMVVFCPLGDCKVVGLRSQNYQRDIGIRIGGSQVVGWSELCVSERGWLWWWRWCASQAAGVGFWWRYRRKEAQISSLKGLNGGYGGFQGGQRRSQSGGGKSPGKEKASLVLAACRGWKGHARGGPRAKVWGPQGRYHPGSRLQGLIRGILRSYFREVKRCILGCCNNKLIRCVLKDDSGKVKRCVSGFHWIRGIRCAFVSICWVKRCISEFQLLKGIRYVVSICWVAEGPFDWFFSGVVEGNRVDGLIVLIGEIAVEWWMANRDDGSFGWRSLDSISGAVLLILGRQRWLTERGVGIYYPLEGCMVVGGSLECPQRKSELRIGGSLVKEWESGWDTGGRKLRFSVLRVLNGGYGGLHGGQRHGGLLALRFAEGDIPLGVRDDRFGRRSALAKWHARKVFVFSDTGLERGVLGSQFSELEQCVLKIDDSGRVKRCVFGPHLAVLKRAQFGIEVCFHSNFVGWLESVVSSMADEVAKLMSNLNFSEEEMIEMEPMEEI</sequence>
<dbReference type="EMBL" id="JBBPBN010000024">
    <property type="protein sequence ID" value="KAK9009185.1"/>
    <property type="molecule type" value="Genomic_DNA"/>
</dbReference>
<proteinExistence type="predicted"/>
<evidence type="ECO:0000313" key="1">
    <source>
        <dbReference type="EMBL" id="KAK9009185.1"/>
    </source>
</evidence>
<organism evidence="1 2">
    <name type="scientific">Hibiscus sabdariffa</name>
    <name type="common">roselle</name>
    <dbReference type="NCBI Taxonomy" id="183260"/>
    <lineage>
        <taxon>Eukaryota</taxon>
        <taxon>Viridiplantae</taxon>
        <taxon>Streptophyta</taxon>
        <taxon>Embryophyta</taxon>
        <taxon>Tracheophyta</taxon>
        <taxon>Spermatophyta</taxon>
        <taxon>Magnoliopsida</taxon>
        <taxon>eudicotyledons</taxon>
        <taxon>Gunneridae</taxon>
        <taxon>Pentapetalae</taxon>
        <taxon>rosids</taxon>
        <taxon>malvids</taxon>
        <taxon>Malvales</taxon>
        <taxon>Malvaceae</taxon>
        <taxon>Malvoideae</taxon>
        <taxon>Hibiscus</taxon>
    </lineage>
</organism>
<name>A0ABR2R8Q8_9ROSI</name>
<accession>A0ABR2R8Q8</accession>
<reference evidence="1 2" key="1">
    <citation type="journal article" date="2024" name="G3 (Bethesda)">
        <title>Genome assembly of Hibiscus sabdariffa L. provides insights into metabolisms of medicinal natural products.</title>
        <authorList>
            <person name="Kim T."/>
        </authorList>
    </citation>
    <scope>NUCLEOTIDE SEQUENCE [LARGE SCALE GENOMIC DNA]</scope>
    <source>
        <strain evidence="1">TK-2024</strain>
        <tissue evidence="1">Old leaves</tissue>
    </source>
</reference>
<protein>
    <submittedName>
        <fullName evidence="1">Uncharacterized protein</fullName>
    </submittedName>
</protein>
<comment type="caution">
    <text evidence="1">The sequence shown here is derived from an EMBL/GenBank/DDBJ whole genome shotgun (WGS) entry which is preliminary data.</text>
</comment>
<gene>
    <name evidence="1" type="ORF">V6N11_035730</name>
</gene>